<dbReference type="RefSeq" id="XP_064852507.1">
    <property type="nucleotide sequence ID" value="XM_064996435.1"/>
</dbReference>
<dbReference type="GeneID" id="90073486"/>
<dbReference type="Proteomes" id="UP001360560">
    <property type="component" value="Unassembled WGS sequence"/>
</dbReference>
<organism evidence="7 8">
    <name type="scientific">Saccharomycopsis crataegensis</name>
    <dbReference type="NCBI Taxonomy" id="43959"/>
    <lineage>
        <taxon>Eukaryota</taxon>
        <taxon>Fungi</taxon>
        <taxon>Dikarya</taxon>
        <taxon>Ascomycota</taxon>
        <taxon>Saccharomycotina</taxon>
        <taxon>Saccharomycetes</taxon>
        <taxon>Saccharomycopsidaceae</taxon>
        <taxon>Saccharomycopsis</taxon>
    </lineage>
</organism>
<dbReference type="Pfam" id="PF09446">
    <property type="entry name" value="VMA21"/>
    <property type="match status" value="1"/>
</dbReference>
<evidence type="ECO:0000256" key="5">
    <source>
        <dbReference type="ARBA" id="ARBA00023329"/>
    </source>
</evidence>
<sequence length="80" mass="8833">MAIDIPRQVIEKLVFFTVAMIVLPLVTFFSLQQYTDNTLISGGSAALMANVVLVGYLIVAFTEEIPVNDGEEKKDAKKEK</sequence>
<protein>
    <submittedName>
        <fullName evidence="7">Vma21 protein</fullName>
    </submittedName>
</protein>
<comment type="function">
    <text evidence="6">Required for the assembly of the V0 complex of the vacuolar ATPase (V-ATPase) in the endoplasmic reticulum.</text>
</comment>
<dbReference type="InterPro" id="IPR019013">
    <property type="entry name" value="Vma21"/>
</dbReference>
<evidence type="ECO:0000256" key="6">
    <source>
        <dbReference type="HAMAP-Rule" id="MF_03058"/>
    </source>
</evidence>
<keyword evidence="8" id="KW-1185">Reference proteome</keyword>
<reference evidence="7 8" key="1">
    <citation type="journal article" date="2023" name="Elife">
        <title>Identification of key yeast species and microbe-microbe interactions impacting larval growth of Drosophila in the wild.</title>
        <authorList>
            <person name="Mure A."/>
            <person name="Sugiura Y."/>
            <person name="Maeda R."/>
            <person name="Honda K."/>
            <person name="Sakurai N."/>
            <person name="Takahashi Y."/>
            <person name="Watada M."/>
            <person name="Katoh T."/>
            <person name="Gotoh A."/>
            <person name="Gotoh Y."/>
            <person name="Taniguchi I."/>
            <person name="Nakamura K."/>
            <person name="Hayashi T."/>
            <person name="Katayama T."/>
            <person name="Uemura T."/>
            <person name="Hattori Y."/>
        </authorList>
    </citation>
    <scope>NUCLEOTIDE SEQUENCE [LARGE SCALE GENOMIC DNA]</scope>
    <source>
        <strain evidence="7 8">SC-9</strain>
    </source>
</reference>
<evidence type="ECO:0000256" key="4">
    <source>
        <dbReference type="ARBA" id="ARBA00023136"/>
    </source>
</evidence>
<dbReference type="GO" id="GO:0070072">
    <property type="term" value="P:vacuolar proton-transporting V-type ATPase complex assembly"/>
    <property type="evidence" value="ECO:0007669"/>
    <property type="project" value="UniProtKB-UniRule"/>
</dbReference>
<comment type="subcellular location">
    <subcellularLocation>
        <location evidence="6">Endoplasmic reticulum membrane</location>
        <topology evidence="6">Multi-pass membrane protein</topology>
    </subcellularLocation>
    <subcellularLocation>
        <location evidence="6">Endoplasmic reticulum-Golgi intermediate compartment membrane</location>
        <topology evidence="6">Multi-pass membrane protein</topology>
    </subcellularLocation>
    <subcellularLocation>
        <location evidence="6">Cytoplasmic vesicle</location>
        <location evidence="6">COPII-coated vesicle membrane</location>
        <topology evidence="6">Multi-pass membrane protein</topology>
    </subcellularLocation>
</comment>
<feature type="transmembrane region" description="Helical" evidence="6">
    <location>
        <begin position="38"/>
        <end position="59"/>
    </location>
</feature>
<accession>A0AAV5QLL2</accession>
<evidence type="ECO:0000313" key="8">
    <source>
        <dbReference type="Proteomes" id="UP001360560"/>
    </source>
</evidence>
<keyword evidence="2 6" id="KW-0256">Endoplasmic reticulum</keyword>
<evidence type="ECO:0000256" key="2">
    <source>
        <dbReference type="ARBA" id="ARBA00022824"/>
    </source>
</evidence>
<gene>
    <name evidence="7" type="ORF">DASC09_028320</name>
</gene>
<comment type="caution">
    <text evidence="7">The sequence shown here is derived from an EMBL/GenBank/DDBJ whole genome shotgun (WGS) entry which is preliminary data.</text>
</comment>
<feature type="transmembrane region" description="Helical" evidence="6">
    <location>
        <begin position="12"/>
        <end position="32"/>
    </location>
</feature>
<evidence type="ECO:0000256" key="3">
    <source>
        <dbReference type="ARBA" id="ARBA00022989"/>
    </source>
</evidence>
<keyword evidence="3 6" id="KW-1133">Transmembrane helix</keyword>
<keyword evidence="1 6" id="KW-0812">Transmembrane</keyword>
<dbReference type="AlphaFoldDB" id="A0AAV5QLL2"/>
<dbReference type="GO" id="GO:0005789">
    <property type="term" value="C:endoplasmic reticulum membrane"/>
    <property type="evidence" value="ECO:0007669"/>
    <property type="project" value="UniProtKB-SubCell"/>
</dbReference>
<keyword evidence="5 6" id="KW-0968">Cytoplasmic vesicle</keyword>
<dbReference type="EMBL" id="BTFZ01000006">
    <property type="protein sequence ID" value="GMM35507.1"/>
    <property type="molecule type" value="Genomic_DNA"/>
</dbReference>
<proteinExistence type="inferred from homology"/>
<evidence type="ECO:0000313" key="7">
    <source>
        <dbReference type="EMBL" id="GMM35507.1"/>
    </source>
</evidence>
<comment type="caution">
    <text evidence="6">Lacks conserved residue(s) required for the propagation of feature annotation.</text>
</comment>
<dbReference type="GO" id="GO:0012507">
    <property type="term" value="C:ER to Golgi transport vesicle membrane"/>
    <property type="evidence" value="ECO:0007669"/>
    <property type="project" value="UniProtKB-SubCell"/>
</dbReference>
<dbReference type="HAMAP" id="MF_03058">
    <property type="entry name" value="VMA21"/>
    <property type="match status" value="1"/>
</dbReference>
<evidence type="ECO:0000256" key="1">
    <source>
        <dbReference type="ARBA" id="ARBA00022692"/>
    </source>
</evidence>
<dbReference type="GO" id="GO:0033116">
    <property type="term" value="C:endoplasmic reticulum-Golgi intermediate compartment membrane"/>
    <property type="evidence" value="ECO:0007669"/>
    <property type="project" value="UniProtKB-SubCell"/>
</dbReference>
<keyword evidence="4 6" id="KW-0472">Membrane</keyword>
<comment type="similarity">
    <text evidence="6">Belongs to the VMA21 family.</text>
</comment>
<name>A0AAV5QLL2_9ASCO</name>